<evidence type="ECO:0000313" key="1">
    <source>
        <dbReference type="EMBL" id="KAL0417576.1"/>
    </source>
</evidence>
<reference evidence="1" key="2">
    <citation type="journal article" date="2024" name="Plant">
        <title>Genomic evolution and insights into agronomic trait innovations of Sesamum species.</title>
        <authorList>
            <person name="Miao H."/>
            <person name="Wang L."/>
            <person name="Qu L."/>
            <person name="Liu H."/>
            <person name="Sun Y."/>
            <person name="Le M."/>
            <person name="Wang Q."/>
            <person name="Wei S."/>
            <person name="Zheng Y."/>
            <person name="Lin W."/>
            <person name="Duan Y."/>
            <person name="Cao H."/>
            <person name="Xiong S."/>
            <person name="Wang X."/>
            <person name="Wei L."/>
            <person name="Li C."/>
            <person name="Ma Q."/>
            <person name="Ju M."/>
            <person name="Zhao R."/>
            <person name="Li G."/>
            <person name="Mu C."/>
            <person name="Tian Q."/>
            <person name="Mei H."/>
            <person name="Zhang T."/>
            <person name="Gao T."/>
            <person name="Zhang H."/>
        </authorList>
    </citation>
    <scope>NUCLEOTIDE SEQUENCE</scope>
    <source>
        <strain evidence="1">G02</strain>
    </source>
</reference>
<comment type="caution">
    <text evidence="1">The sequence shown here is derived from an EMBL/GenBank/DDBJ whole genome shotgun (WGS) entry which is preliminary data.</text>
</comment>
<organism evidence="1">
    <name type="scientific">Sesamum radiatum</name>
    <name type="common">Black benniseed</name>
    <dbReference type="NCBI Taxonomy" id="300843"/>
    <lineage>
        <taxon>Eukaryota</taxon>
        <taxon>Viridiplantae</taxon>
        <taxon>Streptophyta</taxon>
        <taxon>Embryophyta</taxon>
        <taxon>Tracheophyta</taxon>
        <taxon>Spermatophyta</taxon>
        <taxon>Magnoliopsida</taxon>
        <taxon>eudicotyledons</taxon>
        <taxon>Gunneridae</taxon>
        <taxon>Pentapetalae</taxon>
        <taxon>asterids</taxon>
        <taxon>lamiids</taxon>
        <taxon>Lamiales</taxon>
        <taxon>Pedaliaceae</taxon>
        <taxon>Sesamum</taxon>
    </lineage>
</organism>
<name>A0AAW2UK95_SESRA</name>
<dbReference type="AlphaFoldDB" id="A0AAW2UK95"/>
<sequence>MAGAQNPPKLGWMVMKGDNLRMDGGGELSTSASPSLANLHLDQRKGVGWVLMNDVMLRSIVQTGMVERTDARVRELHWAPRVSLR</sequence>
<gene>
    <name evidence="1" type="ORF">Sradi_1171100</name>
</gene>
<proteinExistence type="predicted"/>
<reference evidence="1" key="1">
    <citation type="submission" date="2020-06" db="EMBL/GenBank/DDBJ databases">
        <authorList>
            <person name="Li T."/>
            <person name="Hu X."/>
            <person name="Zhang T."/>
            <person name="Song X."/>
            <person name="Zhang H."/>
            <person name="Dai N."/>
            <person name="Sheng W."/>
            <person name="Hou X."/>
            <person name="Wei L."/>
        </authorList>
    </citation>
    <scope>NUCLEOTIDE SEQUENCE</scope>
    <source>
        <strain evidence="1">G02</strain>
        <tissue evidence="1">Leaf</tissue>
    </source>
</reference>
<protein>
    <submittedName>
        <fullName evidence="1">Uncharacterized protein</fullName>
    </submittedName>
</protein>
<dbReference type="EMBL" id="JACGWJ010000005">
    <property type="protein sequence ID" value="KAL0417576.1"/>
    <property type="molecule type" value="Genomic_DNA"/>
</dbReference>
<accession>A0AAW2UK95</accession>